<feature type="transmembrane region" description="Helical" evidence="7">
    <location>
        <begin position="37"/>
        <end position="56"/>
    </location>
</feature>
<dbReference type="RefSeq" id="WP_139647043.1">
    <property type="nucleotide sequence ID" value="NZ_BAAAZS010000017.1"/>
</dbReference>
<name>A0A5C4UY98_9ACTN</name>
<evidence type="ECO:0000256" key="1">
    <source>
        <dbReference type="ARBA" id="ARBA00004651"/>
    </source>
</evidence>
<feature type="region of interest" description="Disordered" evidence="8">
    <location>
        <begin position="218"/>
        <end position="239"/>
    </location>
</feature>
<evidence type="ECO:0000256" key="5">
    <source>
        <dbReference type="ARBA" id="ARBA00022989"/>
    </source>
</evidence>
<evidence type="ECO:0000256" key="6">
    <source>
        <dbReference type="ARBA" id="ARBA00023136"/>
    </source>
</evidence>
<keyword evidence="6 7" id="KW-0472">Membrane</keyword>
<evidence type="ECO:0000256" key="7">
    <source>
        <dbReference type="RuleBase" id="RU366058"/>
    </source>
</evidence>
<evidence type="ECO:0000313" key="11">
    <source>
        <dbReference type="Proteomes" id="UP000311713"/>
    </source>
</evidence>
<keyword evidence="11" id="KW-1185">Reference proteome</keyword>
<dbReference type="GO" id="GO:0005886">
    <property type="term" value="C:plasma membrane"/>
    <property type="evidence" value="ECO:0007669"/>
    <property type="project" value="UniProtKB-SubCell"/>
</dbReference>
<evidence type="ECO:0000313" key="10">
    <source>
        <dbReference type="EMBL" id="TNM27949.1"/>
    </source>
</evidence>
<accession>A0A5C4UY98</accession>
<evidence type="ECO:0000256" key="3">
    <source>
        <dbReference type="ARBA" id="ARBA00022475"/>
    </source>
</evidence>
<keyword evidence="4 7" id="KW-0812">Transmembrane</keyword>
<reference evidence="10 11" key="1">
    <citation type="submission" date="2019-06" db="EMBL/GenBank/DDBJ databases">
        <title>Draft genome of Streptomyces sedi sp. JCM16909.</title>
        <authorList>
            <person name="Klykleung N."/>
            <person name="Tanasupawat S."/>
            <person name="Kudo T."/>
            <person name="Yuki M."/>
            <person name="Ohkuma M."/>
        </authorList>
    </citation>
    <scope>NUCLEOTIDE SEQUENCE [LARGE SCALE GENOMIC DNA]</scope>
    <source>
        <strain evidence="10 11">JCM 16909</strain>
    </source>
</reference>
<comment type="subcellular location">
    <subcellularLocation>
        <location evidence="1 7">Cell membrane</location>
        <topology evidence="1 7">Multi-pass membrane protein</topology>
    </subcellularLocation>
</comment>
<dbReference type="InterPro" id="IPR032816">
    <property type="entry name" value="VTT_dom"/>
</dbReference>
<evidence type="ECO:0000256" key="2">
    <source>
        <dbReference type="ARBA" id="ARBA00008640"/>
    </source>
</evidence>
<evidence type="ECO:0000256" key="4">
    <source>
        <dbReference type="ARBA" id="ARBA00022692"/>
    </source>
</evidence>
<dbReference type="EMBL" id="VDGT01000015">
    <property type="protein sequence ID" value="TNM27949.1"/>
    <property type="molecule type" value="Genomic_DNA"/>
</dbReference>
<feature type="domain" description="VTT" evidence="9">
    <location>
        <begin position="56"/>
        <end position="173"/>
    </location>
</feature>
<keyword evidence="3 7" id="KW-1003">Cell membrane</keyword>
<gene>
    <name evidence="10" type="ORF">FH715_19355</name>
</gene>
<dbReference type="AlphaFoldDB" id="A0A5C4UY98"/>
<evidence type="ECO:0000259" key="9">
    <source>
        <dbReference type="Pfam" id="PF09335"/>
    </source>
</evidence>
<organism evidence="10 11">
    <name type="scientific">Streptomyces sedi</name>
    <dbReference type="NCBI Taxonomy" id="555059"/>
    <lineage>
        <taxon>Bacteria</taxon>
        <taxon>Bacillati</taxon>
        <taxon>Actinomycetota</taxon>
        <taxon>Actinomycetes</taxon>
        <taxon>Kitasatosporales</taxon>
        <taxon>Streptomycetaceae</taxon>
        <taxon>Streptomyces</taxon>
    </lineage>
</organism>
<dbReference type="PANTHER" id="PTHR12677">
    <property type="entry name" value="GOLGI APPARATUS MEMBRANE PROTEIN TVP38-RELATED"/>
    <property type="match status" value="1"/>
</dbReference>
<feature type="transmembrane region" description="Helical" evidence="7">
    <location>
        <begin position="121"/>
        <end position="141"/>
    </location>
</feature>
<sequence>MTVWRVARVALLVVLLGGVGAAGVAVGPEGLAARASGPAAGPVFLVLYAWGTLAFVPKPALSAAAGALFGVGYGLPLTVLGTVAGALLGFWAGRLLGRDALGPLLRGRRVAEWERRLTERAFVSVLAARLIPVLPFAVVNFGAAFSRMGWGPFAGATALGTGPGNAVWVLAGAWAATPSTGWLWLPAGGVALLLAGGALARRRRALARREASGEMLRPALQGASETADGPGAGLSTARG</sequence>
<feature type="transmembrane region" description="Helical" evidence="7">
    <location>
        <begin position="68"/>
        <end position="92"/>
    </location>
</feature>
<dbReference type="InterPro" id="IPR015414">
    <property type="entry name" value="TMEM64"/>
</dbReference>
<dbReference type="OrthoDB" id="4143972at2"/>
<dbReference type="Pfam" id="PF09335">
    <property type="entry name" value="VTT_dom"/>
    <property type="match status" value="1"/>
</dbReference>
<proteinExistence type="inferred from homology"/>
<keyword evidence="5 7" id="KW-1133">Transmembrane helix</keyword>
<comment type="caution">
    <text evidence="10">The sequence shown here is derived from an EMBL/GenBank/DDBJ whole genome shotgun (WGS) entry which is preliminary data.</text>
</comment>
<dbReference type="Proteomes" id="UP000311713">
    <property type="component" value="Unassembled WGS sequence"/>
</dbReference>
<protein>
    <recommendedName>
        <fullName evidence="7">TVP38/TMEM64 family membrane protein</fullName>
    </recommendedName>
</protein>
<feature type="transmembrane region" description="Helical" evidence="7">
    <location>
        <begin position="153"/>
        <end position="176"/>
    </location>
</feature>
<feature type="transmembrane region" description="Helical" evidence="7">
    <location>
        <begin position="182"/>
        <end position="200"/>
    </location>
</feature>
<dbReference type="PANTHER" id="PTHR12677:SF59">
    <property type="entry name" value="GOLGI APPARATUS MEMBRANE PROTEIN TVP38-RELATED"/>
    <property type="match status" value="1"/>
</dbReference>
<evidence type="ECO:0000256" key="8">
    <source>
        <dbReference type="SAM" id="MobiDB-lite"/>
    </source>
</evidence>
<comment type="similarity">
    <text evidence="2 7">Belongs to the TVP38/TMEM64 family.</text>
</comment>